<keyword evidence="2" id="KW-0732">Signal</keyword>
<feature type="compositionally biased region" description="Low complexity" evidence="1">
    <location>
        <begin position="51"/>
        <end position="61"/>
    </location>
</feature>
<dbReference type="InterPro" id="IPR052956">
    <property type="entry name" value="Mesenchyme-surface_protein"/>
</dbReference>
<dbReference type="eggNOG" id="COG3391">
    <property type="taxonomic scope" value="Bacteria"/>
</dbReference>
<dbReference type="EMBL" id="ABCS01000037">
    <property type="protein sequence ID" value="EDM77985.1"/>
    <property type="molecule type" value="Genomic_DNA"/>
</dbReference>
<organism evidence="4 5">
    <name type="scientific">Plesiocystis pacifica SIR-1</name>
    <dbReference type="NCBI Taxonomy" id="391625"/>
    <lineage>
        <taxon>Bacteria</taxon>
        <taxon>Pseudomonadati</taxon>
        <taxon>Myxococcota</taxon>
        <taxon>Polyangia</taxon>
        <taxon>Nannocystales</taxon>
        <taxon>Nannocystaceae</taxon>
        <taxon>Plesiocystis</taxon>
    </lineage>
</organism>
<feature type="compositionally biased region" description="Acidic residues" evidence="1">
    <location>
        <begin position="39"/>
        <end position="50"/>
    </location>
</feature>
<dbReference type="InterPro" id="IPR011044">
    <property type="entry name" value="Quino_amine_DH_bsu"/>
</dbReference>
<feature type="region of interest" description="Disordered" evidence="1">
    <location>
        <begin position="485"/>
        <end position="513"/>
    </location>
</feature>
<dbReference type="Proteomes" id="UP000005801">
    <property type="component" value="Unassembled WGS sequence"/>
</dbReference>
<dbReference type="STRING" id="391625.PPSIR1_19289"/>
<dbReference type="SUPFAM" id="SSF50969">
    <property type="entry name" value="YVTN repeat-like/Quinoprotein amine dehydrogenase"/>
    <property type="match status" value="1"/>
</dbReference>
<feature type="signal peptide" evidence="2">
    <location>
        <begin position="1"/>
        <end position="24"/>
    </location>
</feature>
<dbReference type="InterPro" id="IPR055188">
    <property type="entry name" value="Choice_anch_I"/>
</dbReference>
<dbReference type="RefSeq" id="WP_006972868.1">
    <property type="nucleotide sequence ID" value="NZ_ABCS01000037.1"/>
</dbReference>
<gene>
    <name evidence="4" type="ORF">PPSIR1_19289</name>
</gene>
<reference evidence="4 5" key="1">
    <citation type="submission" date="2007-06" db="EMBL/GenBank/DDBJ databases">
        <authorList>
            <person name="Shimkets L."/>
            <person name="Ferriera S."/>
            <person name="Johnson J."/>
            <person name="Kravitz S."/>
            <person name="Beeson K."/>
            <person name="Sutton G."/>
            <person name="Rogers Y.-H."/>
            <person name="Friedman R."/>
            <person name="Frazier M."/>
            <person name="Venter J.C."/>
        </authorList>
    </citation>
    <scope>NUCLEOTIDE SEQUENCE [LARGE SCALE GENOMIC DNA]</scope>
    <source>
        <strain evidence="4 5">SIR-1</strain>
    </source>
</reference>
<proteinExistence type="predicted"/>
<dbReference type="AlphaFoldDB" id="A6G823"/>
<dbReference type="OrthoDB" id="9773856at2"/>
<evidence type="ECO:0000256" key="1">
    <source>
        <dbReference type="SAM" id="MobiDB-lite"/>
    </source>
</evidence>
<accession>A6G823</accession>
<evidence type="ECO:0000313" key="5">
    <source>
        <dbReference type="Proteomes" id="UP000005801"/>
    </source>
</evidence>
<feature type="domain" description="Choice-of-anchor I" evidence="3">
    <location>
        <begin position="125"/>
        <end position="603"/>
    </location>
</feature>
<dbReference type="Pfam" id="PF22494">
    <property type="entry name" value="choice_anch_I"/>
    <property type="match status" value="1"/>
</dbReference>
<comment type="caution">
    <text evidence="4">The sequence shown here is derived from an EMBL/GenBank/DDBJ whole genome shotgun (WGS) entry which is preliminary data.</text>
</comment>
<dbReference type="PROSITE" id="PS51257">
    <property type="entry name" value="PROKAR_LIPOPROTEIN"/>
    <property type="match status" value="1"/>
</dbReference>
<dbReference type="NCBIfam" id="NF038117">
    <property type="entry name" value="choice_anch_I"/>
    <property type="match status" value="1"/>
</dbReference>
<feature type="compositionally biased region" description="Basic and acidic residues" evidence="1">
    <location>
        <begin position="498"/>
        <end position="508"/>
    </location>
</feature>
<keyword evidence="5" id="KW-1185">Reference proteome</keyword>
<dbReference type="PANTHER" id="PTHR46928:SF1">
    <property type="entry name" value="MESENCHYME-SPECIFIC CELL SURFACE GLYCOPROTEIN"/>
    <property type="match status" value="1"/>
</dbReference>
<feature type="region of interest" description="Disordered" evidence="1">
    <location>
        <begin position="28"/>
        <end position="105"/>
    </location>
</feature>
<dbReference type="InterPro" id="IPR015943">
    <property type="entry name" value="WD40/YVTN_repeat-like_dom_sf"/>
</dbReference>
<name>A6G823_9BACT</name>
<feature type="compositionally biased region" description="Acidic residues" evidence="1">
    <location>
        <begin position="62"/>
        <end position="99"/>
    </location>
</feature>
<dbReference type="PANTHER" id="PTHR46928">
    <property type="entry name" value="MESENCHYME-SPECIFIC CELL SURFACE GLYCOPROTEIN"/>
    <property type="match status" value="1"/>
</dbReference>
<evidence type="ECO:0000259" key="3">
    <source>
        <dbReference type="Pfam" id="PF22494"/>
    </source>
</evidence>
<evidence type="ECO:0000256" key="2">
    <source>
        <dbReference type="SAM" id="SignalP"/>
    </source>
</evidence>
<protein>
    <recommendedName>
        <fullName evidence="3">Choice-of-anchor I domain-containing protein</fullName>
    </recommendedName>
</protein>
<sequence length="606" mass="63440">MHSRNPLLLLSLPCLALSLLTACGDDTTDDGAADSTDTGTDDEVGTEDTTTESGTDTTTTETDTDTTESETDTDTTESETDTETDTETTESETDTETDTGETGGMELELTGLELLGTYATEVFDESAAEITAHDVGTQRLFVVNGFTATVDVFDFGDPANLSLIDSIDVTAYGAGANSVAVHDGLVAVAVEGSVAQDPGVVAFFSADDLGYINDVQVGAMPDMITFTPDGTKVLTANEGEPDDDYLSDPEGSVAIVDVTGDVAALTDGDVVIADFNAFSLANIDPAIRIFGPGSSVAQDLEPEYVAVSADSTTAYVAVQENNALAVVDIAQGSVTALVALGFKNHSQPGKGLDPSDDDGAIAIANWPVFGMYQPDAIATFEVDGQTYVFSANEGDGRGYDALDEEVRVKDLTLDPVVFPDADALQQDEQLGRLTVSELMGDPDNDGEHEQLYAFGGRSVSVWSASGNLVWDSGDELEQTTAAALPDYFNSNNDDNDSFESRSDNKGPEPEGTTIATLWGKPYAFVGLERVGGVVVYDLSDPQAPALVVYDNSTREWDGDAEASEGGDLGPEGLEVVLADDSPTGEPLLVVANEVSGTISVYTILAE</sequence>
<feature type="chain" id="PRO_5002697177" description="Choice-of-anchor I domain-containing protein" evidence="2">
    <location>
        <begin position="25"/>
        <end position="606"/>
    </location>
</feature>
<evidence type="ECO:0000313" key="4">
    <source>
        <dbReference type="EMBL" id="EDM77985.1"/>
    </source>
</evidence>
<dbReference type="Gene3D" id="2.130.10.10">
    <property type="entry name" value="YVTN repeat-like/Quinoprotein amine dehydrogenase"/>
    <property type="match status" value="1"/>
</dbReference>